<keyword evidence="4" id="KW-1185">Reference proteome</keyword>
<feature type="transmembrane region" description="Helical" evidence="1">
    <location>
        <begin position="79"/>
        <end position="96"/>
    </location>
</feature>
<keyword evidence="1" id="KW-1133">Transmembrane helix</keyword>
<gene>
    <name evidence="3" type="ORF">DF182_16870</name>
</gene>
<dbReference type="Gene3D" id="2.60.120.1440">
    <property type="match status" value="1"/>
</dbReference>
<dbReference type="RefSeq" id="WP_113617021.1">
    <property type="nucleotide sequence ID" value="NZ_QFFJ01000002.1"/>
</dbReference>
<accession>A0A365XQ44</accession>
<dbReference type="InterPro" id="IPR012373">
    <property type="entry name" value="Ferrdict_sens_TM"/>
</dbReference>
<dbReference type="OrthoDB" id="653096at2"/>
<evidence type="ECO:0000259" key="2">
    <source>
        <dbReference type="Pfam" id="PF04773"/>
    </source>
</evidence>
<dbReference type="InterPro" id="IPR006860">
    <property type="entry name" value="FecR"/>
</dbReference>
<protein>
    <recommendedName>
        <fullName evidence="2">FecR protein domain-containing protein</fullName>
    </recommendedName>
</protein>
<keyword evidence="1" id="KW-0812">Transmembrane</keyword>
<evidence type="ECO:0000313" key="4">
    <source>
        <dbReference type="Proteomes" id="UP000253410"/>
    </source>
</evidence>
<dbReference type="PANTHER" id="PTHR30273:SF2">
    <property type="entry name" value="PROTEIN FECR"/>
    <property type="match status" value="1"/>
</dbReference>
<dbReference type="AlphaFoldDB" id="A0A365XQ44"/>
<reference evidence="3 4" key="1">
    <citation type="submission" date="2018-05" db="EMBL/GenBank/DDBJ databases">
        <title>Chitinophaga sp. K3CV102501T nov., isolated from isolated from a monsoon evergreen broad-leaved forest soil.</title>
        <authorList>
            <person name="Lv Y."/>
        </authorList>
    </citation>
    <scope>NUCLEOTIDE SEQUENCE [LARGE SCALE GENOMIC DNA]</scope>
    <source>
        <strain evidence="3 4">GDMCC 1.1325</strain>
    </source>
</reference>
<dbReference type="PIRSF" id="PIRSF018266">
    <property type="entry name" value="FecR"/>
    <property type="match status" value="1"/>
</dbReference>
<dbReference type="Proteomes" id="UP000253410">
    <property type="component" value="Unassembled WGS sequence"/>
</dbReference>
<name>A0A365XQ44_9BACT</name>
<sequence>MLQPIPAIDELIMHFIQSPQDPALQASVAELVANNPEHARYIESRLQAWLVKDSEPTALTAITVKQVARPSVLHAIKPWMLGAVGVVMAVVLFCCFRKTPRKLRPYTNSTTHVDSVRLPDGSRIVLNKNAAILYDNRHQDHNYAEVMKGDVFFDLRKQTPCTVITPGDYTLQAAAAAFNVHVSATGVVVFVSRGKVTLSGKEADDMVLSANTQVTLEEKKATRKKLDSQGPVAWKTGVLRFRNTEASEILDAVSVCYAIQISVPPSAEKLLHKKLTIDLRKKSEREMIALLQKSLSAHLAKDSTDRYYLTLK</sequence>
<dbReference type="Pfam" id="PF04773">
    <property type="entry name" value="FecR"/>
    <property type="match status" value="1"/>
</dbReference>
<evidence type="ECO:0000256" key="1">
    <source>
        <dbReference type="SAM" id="Phobius"/>
    </source>
</evidence>
<evidence type="ECO:0000313" key="3">
    <source>
        <dbReference type="EMBL" id="RBL88270.1"/>
    </source>
</evidence>
<dbReference type="GO" id="GO:0016989">
    <property type="term" value="F:sigma factor antagonist activity"/>
    <property type="evidence" value="ECO:0007669"/>
    <property type="project" value="TreeGrafter"/>
</dbReference>
<organism evidence="3 4">
    <name type="scientific">Chitinophaga flava</name>
    <dbReference type="NCBI Taxonomy" id="2259036"/>
    <lineage>
        <taxon>Bacteria</taxon>
        <taxon>Pseudomonadati</taxon>
        <taxon>Bacteroidota</taxon>
        <taxon>Chitinophagia</taxon>
        <taxon>Chitinophagales</taxon>
        <taxon>Chitinophagaceae</taxon>
        <taxon>Chitinophaga</taxon>
    </lineage>
</organism>
<dbReference type="PANTHER" id="PTHR30273">
    <property type="entry name" value="PERIPLASMIC SIGNAL SENSOR AND SIGMA FACTOR ACTIVATOR FECR-RELATED"/>
    <property type="match status" value="1"/>
</dbReference>
<comment type="caution">
    <text evidence="3">The sequence shown here is derived from an EMBL/GenBank/DDBJ whole genome shotgun (WGS) entry which is preliminary data.</text>
</comment>
<dbReference type="Gene3D" id="3.55.50.30">
    <property type="match status" value="1"/>
</dbReference>
<feature type="domain" description="FecR protein" evidence="2">
    <location>
        <begin position="115"/>
        <end position="196"/>
    </location>
</feature>
<keyword evidence="1" id="KW-0472">Membrane</keyword>
<dbReference type="EMBL" id="QFFJ01000002">
    <property type="protein sequence ID" value="RBL88270.1"/>
    <property type="molecule type" value="Genomic_DNA"/>
</dbReference>
<proteinExistence type="predicted"/>